<dbReference type="Pfam" id="PF00583">
    <property type="entry name" value="Acetyltransf_1"/>
    <property type="match status" value="1"/>
</dbReference>
<dbReference type="EMBL" id="UETC01000002">
    <property type="protein sequence ID" value="SSA41989.1"/>
    <property type="molecule type" value="Genomic_DNA"/>
</dbReference>
<dbReference type="PANTHER" id="PTHR43877:SF2">
    <property type="entry name" value="AMINOALKYLPHOSPHONATE N-ACETYLTRANSFERASE-RELATED"/>
    <property type="match status" value="1"/>
</dbReference>
<dbReference type="InterPro" id="IPR016181">
    <property type="entry name" value="Acyl_CoA_acyltransferase"/>
</dbReference>
<dbReference type="InterPro" id="IPR000182">
    <property type="entry name" value="GNAT_dom"/>
</dbReference>
<feature type="domain" description="N-acetyltransferase" evidence="3">
    <location>
        <begin position="4"/>
        <end position="169"/>
    </location>
</feature>
<keyword evidence="1" id="KW-0808">Transferase</keyword>
<organism evidence="5 7">
    <name type="scientific">Jannaschia seohaensis</name>
    <dbReference type="NCBI Taxonomy" id="475081"/>
    <lineage>
        <taxon>Bacteria</taxon>
        <taxon>Pseudomonadati</taxon>
        <taxon>Pseudomonadota</taxon>
        <taxon>Alphaproteobacteria</taxon>
        <taxon>Rhodobacterales</taxon>
        <taxon>Roseobacteraceae</taxon>
        <taxon>Jannaschia</taxon>
    </lineage>
</organism>
<sequence>MIPTVARATTREDLDAVRDLIRAFAAWGTEQEKQMGGSGTPKVFADLDVELAGLPCPFGPPGGCLVLARLDGAPAGCVGFRDLGRGTMEVKRMFVLPEMWGRGVGGAMLDVLLIEARAAGHARAVLSTHHALLAAQTLYARKGFRPMPPTGELPGIEPDIEIFMAMLLHTPDRI</sequence>
<reference evidence="4 6" key="2">
    <citation type="submission" date="2018-03" db="EMBL/GenBank/DDBJ databases">
        <title>Genomic Encyclopedia of Archaeal and Bacterial Type Strains, Phase II (KMG-II): from individual species to whole genera.</title>
        <authorList>
            <person name="Goeker M."/>
        </authorList>
    </citation>
    <scope>NUCLEOTIDE SEQUENCE [LARGE SCALE GENOMIC DNA]</scope>
    <source>
        <strain evidence="4 6">DSM 25227</strain>
    </source>
</reference>
<dbReference type="Proteomes" id="UP000251571">
    <property type="component" value="Unassembled WGS sequence"/>
</dbReference>
<proteinExistence type="predicted"/>
<gene>
    <name evidence="4" type="ORF">BCF38_102636</name>
    <name evidence="5" type="ORF">SAMN05421539_102636</name>
</gene>
<reference evidence="5 7" key="1">
    <citation type="submission" date="2016-10" db="EMBL/GenBank/DDBJ databases">
        <authorList>
            <person name="Cai Z."/>
        </authorList>
    </citation>
    <scope>NUCLEOTIDE SEQUENCE [LARGE SCALE GENOMIC DNA]</scope>
    <source>
        <strain evidence="5 7">DSM 25227</strain>
    </source>
</reference>
<dbReference type="GO" id="GO:0016747">
    <property type="term" value="F:acyltransferase activity, transferring groups other than amino-acyl groups"/>
    <property type="evidence" value="ECO:0007669"/>
    <property type="project" value="InterPro"/>
</dbReference>
<evidence type="ECO:0000313" key="6">
    <source>
        <dbReference type="Proteomes" id="UP000245839"/>
    </source>
</evidence>
<dbReference type="SUPFAM" id="SSF55729">
    <property type="entry name" value="Acyl-CoA N-acyltransferases (Nat)"/>
    <property type="match status" value="1"/>
</dbReference>
<keyword evidence="6" id="KW-1185">Reference proteome</keyword>
<name>A0A2Y9AHI1_9RHOB</name>
<dbReference type="InterPro" id="IPR050832">
    <property type="entry name" value="Bact_Acetyltransf"/>
</dbReference>
<dbReference type="PANTHER" id="PTHR43877">
    <property type="entry name" value="AMINOALKYLPHOSPHONATE N-ACETYLTRANSFERASE-RELATED-RELATED"/>
    <property type="match status" value="1"/>
</dbReference>
<keyword evidence="2" id="KW-0012">Acyltransferase</keyword>
<dbReference type="PROSITE" id="PS51186">
    <property type="entry name" value="GNAT"/>
    <property type="match status" value="1"/>
</dbReference>
<dbReference type="Gene3D" id="3.40.630.30">
    <property type="match status" value="1"/>
</dbReference>
<evidence type="ECO:0000313" key="7">
    <source>
        <dbReference type="Proteomes" id="UP000251571"/>
    </source>
</evidence>
<dbReference type="CDD" id="cd04301">
    <property type="entry name" value="NAT_SF"/>
    <property type="match status" value="1"/>
</dbReference>
<protein>
    <submittedName>
        <fullName evidence="5">Carbonic anhydrase</fullName>
    </submittedName>
</protein>
<evidence type="ECO:0000256" key="2">
    <source>
        <dbReference type="ARBA" id="ARBA00023315"/>
    </source>
</evidence>
<evidence type="ECO:0000259" key="3">
    <source>
        <dbReference type="PROSITE" id="PS51186"/>
    </source>
</evidence>
<dbReference type="RefSeq" id="WP_109563696.1">
    <property type="nucleotide sequence ID" value="NZ_QGDJ01000002.1"/>
</dbReference>
<evidence type="ECO:0000313" key="5">
    <source>
        <dbReference type="EMBL" id="SSA41989.1"/>
    </source>
</evidence>
<dbReference type="Proteomes" id="UP000245839">
    <property type="component" value="Unassembled WGS sequence"/>
</dbReference>
<accession>A0A2Y9AHI1</accession>
<evidence type="ECO:0000256" key="1">
    <source>
        <dbReference type="ARBA" id="ARBA00022679"/>
    </source>
</evidence>
<dbReference type="AlphaFoldDB" id="A0A2Y9AHI1"/>
<evidence type="ECO:0000313" key="4">
    <source>
        <dbReference type="EMBL" id="PWJ21383.1"/>
    </source>
</evidence>
<dbReference type="OrthoDB" id="2436196at2"/>
<dbReference type="EMBL" id="QGDJ01000002">
    <property type="protein sequence ID" value="PWJ21383.1"/>
    <property type="molecule type" value="Genomic_DNA"/>
</dbReference>